<reference evidence="2 3" key="1">
    <citation type="submission" date="2020-10" db="EMBL/GenBank/DDBJ databases">
        <title>Complete genome sequence of Paludibaculum fermentans P105T, a facultatively anaerobic acidobacterium capable of dissimilatory Fe(III) reduction.</title>
        <authorList>
            <person name="Dedysh S.N."/>
            <person name="Beletsky A.V."/>
            <person name="Kulichevskaya I.S."/>
            <person name="Mardanov A.V."/>
            <person name="Ravin N.V."/>
        </authorList>
    </citation>
    <scope>NUCLEOTIDE SEQUENCE [LARGE SCALE GENOMIC DNA]</scope>
    <source>
        <strain evidence="2 3">P105</strain>
    </source>
</reference>
<feature type="transmembrane region" description="Helical" evidence="1">
    <location>
        <begin position="23"/>
        <end position="42"/>
    </location>
</feature>
<dbReference type="KEGG" id="pfer:IRI77_37565"/>
<name>A0A7S7NRD3_PALFE</name>
<feature type="transmembrane region" description="Helical" evidence="1">
    <location>
        <begin position="54"/>
        <end position="72"/>
    </location>
</feature>
<evidence type="ECO:0000313" key="3">
    <source>
        <dbReference type="Proteomes" id="UP000593892"/>
    </source>
</evidence>
<evidence type="ECO:0008006" key="4">
    <source>
        <dbReference type="Google" id="ProtNLM"/>
    </source>
</evidence>
<sequence>MSESAATPILDLEQPPPPLPGTLHLYFIVFTTGVVVLSSLILRDLHQLPDWHWPAVNEILLFPLVWLGIAAHEASHALVGRIGGIEFGGISVGGFVFLKSGTRWTCRFELRHIFSGFFRPLCGTVGFDRSKWAWMVAGGPLASVALAVSSGWLCAQSGSGRWAWLGTLFWTSLFLSSVSLIPSSSGLVRTDGARLWQLLRRPQPARSWIALLAIQTADTAGILPRSWSPEPVQEMLRMPPAEPEYSYCQLLVFYRLIDECEETAALPHLENALSGLRRAPTPYRQMVYIEAACASANIRKNPEQARQWRQRATALMKPRSLEAVDAEIAIAEGRYEAALKHLEAAQAHLDKSGFDSGLARFAREQWAQSAALCRAALR</sequence>
<evidence type="ECO:0000313" key="2">
    <source>
        <dbReference type="EMBL" id="QOY88377.1"/>
    </source>
</evidence>
<dbReference type="EMBL" id="CP063849">
    <property type="protein sequence ID" value="QOY88377.1"/>
    <property type="molecule type" value="Genomic_DNA"/>
</dbReference>
<accession>A0A7S7NRD3</accession>
<feature type="transmembrane region" description="Helical" evidence="1">
    <location>
        <begin position="78"/>
        <end position="98"/>
    </location>
</feature>
<organism evidence="2 3">
    <name type="scientific">Paludibaculum fermentans</name>
    <dbReference type="NCBI Taxonomy" id="1473598"/>
    <lineage>
        <taxon>Bacteria</taxon>
        <taxon>Pseudomonadati</taxon>
        <taxon>Acidobacteriota</taxon>
        <taxon>Terriglobia</taxon>
        <taxon>Bryobacterales</taxon>
        <taxon>Bryobacteraceae</taxon>
        <taxon>Paludibaculum</taxon>
    </lineage>
</organism>
<dbReference type="RefSeq" id="WP_194450040.1">
    <property type="nucleotide sequence ID" value="NZ_CP063849.1"/>
</dbReference>
<keyword evidence="1" id="KW-1133">Transmembrane helix</keyword>
<gene>
    <name evidence="2" type="ORF">IRI77_37565</name>
</gene>
<keyword evidence="3" id="KW-1185">Reference proteome</keyword>
<evidence type="ECO:0000256" key="1">
    <source>
        <dbReference type="SAM" id="Phobius"/>
    </source>
</evidence>
<proteinExistence type="predicted"/>
<feature type="transmembrane region" description="Helical" evidence="1">
    <location>
        <begin position="162"/>
        <end position="181"/>
    </location>
</feature>
<dbReference type="Proteomes" id="UP000593892">
    <property type="component" value="Chromosome"/>
</dbReference>
<keyword evidence="1" id="KW-0812">Transmembrane</keyword>
<feature type="transmembrane region" description="Helical" evidence="1">
    <location>
        <begin position="133"/>
        <end position="155"/>
    </location>
</feature>
<protein>
    <recommendedName>
        <fullName evidence="4">Peptidase M50 domain-containing protein</fullName>
    </recommendedName>
</protein>
<dbReference type="AlphaFoldDB" id="A0A7S7NRD3"/>
<keyword evidence="1" id="KW-0472">Membrane</keyword>